<dbReference type="InterPro" id="IPR047055">
    <property type="entry name" value="MotA-like"/>
</dbReference>
<organism evidence="12 13">
    <name type="scientific">Halomonas saccharevitans</name>
    <dbReference type="NCBI Taxonomy" id="416872"/>
    <lineage>
        <taxon>Bacteria</taxon>
        <taxon>Pseudomonadati</taxon>
        <taxon>Pseudomonadota</taxon>
        <taxon>Gammaproteobacteria</taxon>
        <taxon>Oceanospirillales</taxon>
        <taxon>Halomonadaceae</taxon>
        <taxon>Halomonas</taxon>
    </lineage>
</organism>
<keyword evidence="8 10" id="KW-0472">Membrane</keyword>
<keyword evidence="4" id="KW-1003">Cell membrane</keyword>
<feature type="compositionally biased region" description="Polar residues" evidence="9">
    <location>
        <begin position="261"/>
        <end position="273"/>
    </location>
</feature>
<feature type="transmembrane region" description="Helical" evidence="10">
    <location>
        <begin position="178"/>
        <end position="197"/>
    </location>
</feature>
<evidence type="ECO:0000256" key="2">
    <source>
        <dbReference type="ARBA" id="ARBA00008038"/>
    </source>
</evidence>
<feature type="transmembrane region" description="Helical" evidence="10">
    <location>
        <begin position="28"/>
        <end position="47"/>
    </location>
</feature>
<keyword evidence="5 10" id="KW-0812">Transmembrane</keyword>
<feature type="region of interest" description="Disordered" evidence="9">
    <location>
        <begin position="246"/>
        <end position="273"/>
    </location>
</feature>
<reference evidence="12 13" key="1">
    <citation type="submission" date="2016-10" db="EMBL/GenBank/DDBJ databases">
        <authorList>
            <person name="de Groot N.N."/>
        </authorList>
    </citation>
    <scope>NUCLEOTIDE SEQUENCE [LARGE SCALE GENOMIC DNA]</scope>
    <source>
        <strain evidence="12 13">CGMCC 1.6493</strain>
    </source>
</reference>
<comment type="subcellular location">
    <subcellularLocation>
        <location evidence="1">Cell membrane</location>
        <topology evidence="1">Multi-pass membrane protein</topology>
    </subcellularLocation>
</comment>
<dbReference type="EMBL" id="FPAQ01000042">
    <property type="protein sequence ID" value="SFT98064.1"/>
    <property type="molecule type" value="Genomic_DNA"/>
</dbReference>
<proteinExistence type="inferred from homology"/>
<feature type="transmembrane region" description="Helical" evidence="10">
    <location>
        <begin position="145"/>
        <end position="166"/>
    </location>
</feature>
<gene>
    <name evidence="12" type="ORF">SAMN04487956_14224</name>
</gene>
<feature type="domain" description="MotA/TolQ/ExbB proton channel" evidence="11">
    <location>
        <begin position="101"/>
        <end position="213"/>
    </location>
</feature>
<dbReference type="InterPro" id="IPR000540">
    <property type="entry name" value="Flag_MotA_CS"/>
</dbReference>
<dbReference type="GO" id="GO:0006935">
    <property type="term" value="P:chemotaxis"/>
    <property type="evidence" value="ECO:0007669"/>
    <property type="project" value="InterPro"/>
</dbReference>
<evidence type="ECO:0000313" key="12">
    <source>
        <dbReference type="EMBL" id="SFT98064.1"/>
    </source>
</evidence>
<evidence type="ECO:0000256" key="7">
    <source>
        <dbReference type="ARBA" id="ARBA00022989"/>
    </source>
</evidence>
<dbReference type="AlphaFoldDB" id="A0A1I7CF73"/>
<keyword evidence="6" id="KW-0283">Flagellar rotation</keyword>
<dbReference type="Proteomes" id="UP000199594">
    <property type="component" value="Unassembled WGS sequence"/>
</dbReference>
<evidence type="ECO:0000256" key="4">
    <source>
        <dbReference type="ARBA" id="ARBA00022475"/>
    </source>
</evidence>
<dbReference type="PANTHER" id="PTHR30433:SF2">
    <property type="entry name" value="MOTILITY PROTEIN A"/>
    <property type="match status" value="1"/>
</dbReference>
<evidence type="ECO:0000256" key="1">
    <source>
        <dbReference type="ARBA" id="ARBA00004651"/>
    </source>
</evidence>
<comment type="similarity">
    <text evidence="2">Belongs to the MotA family.</text>
</comment>
<dbReference type="GO" id="GO:0005886">
    <property type="term" value="C:plasma membrane"/>
    <property type="evidence" value="ECO:0007669"/>
    <property type="project" value="UniProtKB-SubCell"/>
</dbReference>
<accession>A0A1I7CF73</accession>
<name>A0A1I7CF73_9GAMM</name>
<protein>
    <submittedName>
        <fullName evidence="12">Chemotaxis protein MotA</fullName>
    </submittedName>
</protein>
<dbReference type="PANTHER" id="PTHR30433">
    <property type="entry name" value="CHEMOTAXIS PROTEIN MOTA"/>
    <property type="match status" value="1"/>
</dbReference>
<evidence type="ECO:0000256" key="9">
    <source>
        <dbReference type="SAM" id="MobiDB-lite"/>
    </source>
</evidence>
<dbReference type="InterPro" id="IPR002898">
    <property type="entry name" value="MotA_ExbB_proton_chnl"/>
</dbReference>
<keyword evidence="7 10" id="KW-1133">Transmembrane helix</keyword>
<evidence type="ECO:0000256" key="8">
    <source>
        <dbReference type="ARBA" id="ARBA00023136"/>
    </source>
</evidence>
<dbReference type="Pfam" id="PF01618">
    <property type="entry name" value="MotA_ExbB"/>
    <property type="match status" value="1"/>
</dbReference>
<evidence type="ECO:0000313" key="13">
    <source>
        <dbReference type="Proteomes" id="UP000199594"/>
    </source>
</evidence>
<dbReference type="OrthoDB" id="9806929at2"/>
<evidence type="ECO:0000256" key="3">
    <source>
        <dbReference type="ARBA" id="ARBA00022448"/>
    </source>
</evidence>
<sequence>MDFATIIGMLGATALIAGAIGLGDSPMIFINATSLLIVFGGSLMVVLSQLRFSECRMALTAASRAFRNTLPDTSQTIEEMLEVAHLARKGGLLALEDFETRSRYLQQGLQMLADGFDQKVIKEMLDKERLMTLDRNQTGAKAFRLLTDVAPAMGMVGTLIGLIQMLSNMDDPSSIGPAMAVALLTTLYGVLLANIVAKPIAEKLETRMDHQEKLQSLWTDALMAIQDGKNPRIVEQMLLTYLPDDVRDRRKQGGEGDAATSGDSAAQQGTSNG</sequence>
<evidence type="ECO:0000259" key="11">
    <source>
        <dbReference type="Pfam" id="PF01618"/>
    </source>
</evidence>
<evidence type="ECO:0000256" key="5">
    <source>
        <dbReference type="ARBA" id="ARBA00022692"/>
    </source>
</evidence>
<dbReference type="GO" id="GO:0071978">
    <property type="term" value="P:bacterial-type flagellum-dependent swarming motility"/>
    <property type="evidence" value="ECO:0007669"/>
    <property type="project" value="InterPro"/>
</dbReference>
<dbReference type="RefSeq" id="WP_089851708.1">
    <property type="nucleotide sequence ID" value="NZ_FPAQ01000042.1"/>
</dbReference>
<evidence type="ECO:0000256" key="6">
    <source>
        <dbReference type="ARBA" id="ARBA00022779"/>
    </source>
</evidence>
<evidence type="ECO:0000256" key="10">
    <source>
        <dbReference type="SAM" id="Phobius"/>
    </source>
</evidence>
<keyword evidence="3" id="KW-0813">Transport</keyword>
<dbReference type="PROSITE" id="PS01307">
    <property type="entry name" value="MOTA"/>
    <property type="match status" value="1"/>
</dbReference>